<reference evidence="2 3" key="1">
    <citation type="submission" date="2019-11" db="EMBL/GenBank/DDBJ databases">
        <title>Whole genome sequence of Oryza granulata.</title>
        <authorList>
            <person name="Li W."/>
        </authorList>
    </citation>
    <scope>NUCLEOTIDE SEQUENCE [LARGE SCALE GENOMIC DNA]</scope>
    <source>
        <strain evidence="3">cv. Menghai</strain>
        <tissue evidence="2">Leaf</tissue>
    </source>
</reference>
<sequence>MSSELSPSSAACGSPWRLPLPAWSWRHSDSTDGPYRMAMYSITPTRTAMMMYSSVKLELAVPGTAAEPPPSPPELGSGGDGGEDMVTNAAKNTTTRSCRLRRFQGHGNVCHWLKMALGPPKVPSLQGN</sequence>
<evidence type="ECO:0000313" key="3">
    <source>
        <dbReference type="Proteomes" id="UP000479710"/>
    </source>
</evidence>
<evidence type="ECO:0000313" key="2">
    <source>
        <dbReference type="EMBL" id="KAF0931988.1"/>
    </source>
</evidence>
<dbReference type="AlphaFoldDB" id="A0A6G1F4Z7"/>
<feature type="region of interest" description="Disordered" evidence="1">
    <location>
        <begin position="62"/>
        <end position="88"/>
    </location>
</feature>
<protein>
    <submittedName>
        <fullName evidence="2">Uncharacterized protein</fullName>
    </submittedName>
</protein>
<name>A0A6G1F4Z7_9ORYZ</name>
<proteinExistence type="predicted"/>
<comment type="caution">
    <text evidence="2">The sequence shown here is derived from an EMBL/GenBank/DDBJ whole genome shotgun (WGS) entry which is preliminary data.</text>
</comment>
<keyword evidence="3" id="KW-1185">Reference proteome</keyword>
<accession>A0A6G1F4Z7</accession>
<dbReference type="EMBL" id="SPHZ02000001">
    <property type="protein sequence ID" value="KAF0931988.1"/>
    <property type="molecule type" value="Genomic_DNA"/>
</dbReference>
<dbReference type="Proteomes" id="UP000479710">
    <property type="component" value="Unassembled WGS sequence"/>
</dbReference>
<organism evidence="2 3">
    <name type="scientific">Oryza meyeriana var. granulata</name>
    <dbReference type="NCBI Taxonomy" id="110450"/>
    <lineage>
        <taxon>Eukaryota</taxon>
        <taxon>Viridiplantae</taxon>
        <taxon>Streptophyta</taxon>
        <taxon>Embryophyta</taxon>
        <taxon>Tracheophyta</taxon>
        <taxon>Spermatophyta</taxon>
        <taxon>Magnoliopsida</taxon>
        <taxon>Liliopsida</taxon>
        <taxon>Poales</taxon>
        <taxon>Poaceae</taxon>
        <taxon>BOP clade</taxon>
        <taxon>Oryzoideae</taxon>
        <taxon>Oryzeae</taxon>
        <taxon>Oryzinae</taxon>
        <taxon>Oryza</taxon>
        <taxon>Oryza meyeriana</taxon>
    </lineage>
</organism>
<evidence type="ECO:0000256" key="1">
    <source>
        <dbReference type="SAM" id="MobiDB-lite"/>
    </source>
</evidence>
<gene>
    <name evidence="2" type="ORF">E2562_007798</name>
</gene>